<evidence type="ECO:0000256" key="2">
    <source>
        <dbReference type="ARBA" id="ARBA00023069"/>
    </source>
</evidence>
<dbReference type="InterPro" id="IPR051147">
    <property type="entry name" value="CFAP_domain-containing"/>
</dbReference>
<dbReference type="PANTHER" id="PTHR21683:SF8">
    <property type="entry name" value="COILED-COIL DOMAIN-CONTAINING PROTEIN 42"/>
    <property type="match status" value="1"/>
</dbReference>
<dbReference type="Ensembl" id="ENSFCTT00005055286.1">
    <property type="protein sequence ID" value="ENSFCTP00005040721.1"/>
    <property type="gene ID" value="ENSFCTG00005019205.1"/>
</dbReference>
<dbReference type="InterPro" id="IPR025252">
    <property type="entry name" value="DUF4200"/>
</dbReference>
<name>A0ABI7Z0W9_FELCA</name>
<dbReference type="Proteomes" id="UP000823872">
    <property type="component" value="Chromosome E1"/>
</dbReference>
<feature type="region of interest" description="Disordered" evidence="4">
    <location>
        <begin position="1"/>
        <end position="75"/>
    </location>
</feature>
<feature type="domain" description="DUF4200" evidence="5">
    <location>
        <begin position="127"/>
        <end position="244"/>
    </location>
</feature>
<gene>
    <name evidence="6" type="primary">CCDC42</name>
</gene>
<sequence>MQAPAGSRGDSAEPGTVSRSNDSRCPAIFPGSRTLTLRGTLTSRRKGEARAQLPPPPPSHPQPPPATSSLRGSGRLAHRVTTSMSLGIMEEDELAEYFRLQYGERLLQLLQKFPNIEEQSESPSIRLLEKKKEAKIMHTAMEQKKEMFRRRMETLNLRWEELGTKEAQLKAHIQKFEQFIQENDQKRIRALKKANKERELKRQRVRELAKVKQEMGALRLQHQRLSTRMQEFSVFNKYLEKVVEHSEFEEIHEVISRYKTLISMHHDLMQSAQEGQEKIERAKARLARYMEEKDDEILQHNNELARLQMRFDRARSDVIVWESRWAHIQNTAAKKTLLLGTIKMAALNLFQIVSKQLKETAAVSLEDTHKQLDMVPR</sequence>
<dbReference type="RefSeq" id="XP_023099868.2">
    <property type="nucleotide sequence ID" value="XM_023244100.2"/>
</dbReference>
<organism evidence="6 7">
    <name type="scientific">Felis catus</name>
    <name type="common">Cat</name>
    <name type="synonym">Felis silvestris catus</name>
    <dbReference type="NCBI Taxonomy" id="9685"/>
    <lineage>
        <taxon>Eukaryota</taxon>
        <taxon>Metazoa</taxon>
        <taxon>Chordata</taxon>
        <taxon>Craniata</taxon>
        <taxon>Vertebrata</taxon>
        <taxon>Euteleostomi</taxon>
        <taxon>Mammalia</taxon>
        <taxon>Eutheria</taxon>
        <taxon>Laurasiatheria</taxon>
        <taxon>Carnivora</taxon>
        <taxon>Feliformia</taxon>
        <taxon>Felidae</taxon>
        <taxon>Felinae</taxon>
        <taxon>Felis</taxon>
    </lineage>
</organism>
<keyword evidence="2" id="KW-0966">Cell projection</keyword>
<evidence type="ECO:0000256" key="4">
    <source>
        <dbReference type="SAM" id="MobiDB-lite"/>
    </source>
</evidence>
<evidence type="ECO:0000313" key="6">
    <source>
        <dbReference type="Ensembl" id="ENSFCTP00005040721.1"/>
    </source>
</evidence>
<keyword evidence="2" id="KW-0969">Cilium</keyword>
<dbReference type="PANTHER" id="PTHR21683">
    <property type="entry name" value="COILED-COIL DOMAIN-CONTAINING PROTEIN 42 LIKE-2-LIKE-RELATED"/>
    <property type="match status" value="1"/>
</dbReference>
<feature type="coiled-coil region" evidence="3">
    <location>
        <begin position="191"/>
        <end position="228"/>
    </location>
</feature>
<dbReference type="Pfam" id="PF13863">
    <property type="entry name" value="DUF4200"/>
    <property type="match status" value="1"/>
</dbReference>
<feature type="coiled-coil region" evidence="3">
    <location>
        <begin position="265"/>
        <end position="317"/>
    </location>
</feature>
<evidence type="ECO:0000313" key="7">
    <source>
        <dbReference type="Proteomes" id="UP000823872"/>
    </source>
</evidence>
<reference evidence="6" key="2">
    <citation type="submission" date="2025-08" db="UniProtKB">
        <authorList>
            <consortium name="Ensembl"/>
        </authorList>
    </citation>
    <scope>IDENTIFICATION</scope>
    <source>
        <strain evidence="6">breed Abyssinian</strain>
    </source>
</reference>
<keyword evidence="1 3" id="KW-0175">Coiled coil</keyword>
<dbReference type="GeneID" id="101083304"/>
<evidence type="ECO:0000256" key="1">
    <source>
        <dbReference type="ARBA" id="ARBA00023054"/>
    </source>
</evidence>
<keyword evidence="7" id="KW-1185">Reference proteome</keyword>
<proteinExistence type="predicted"/>
<reference evidence="6 7" key="1">
    <citation type="submission" date="2021-02" db="EMBL/GenBank/DDBJ databases">
        <title>Safari Cat Assemblies.</title>
        <authorList>
            <person name="Bredemeyer K.R."/>
            <person name="Murphy W.J."/>
        </authorList>
    </citation>
    <scope>NUCLEOTIDE SEQUENCE [LARGE SCALE GENOMIC DNA]</scope>
</reference>
<evidence type="ECO:0000256" key="3">
    <source>
        <dbReference type="SAM" id="Coils"/>
    </source>
</evidence>
<reference evidence="6" key="3">
    <citation type="submission" date="2025-09" db="UniProtKB">
        <authorList>
            <consortium name="Ensembl"/>
        </authorList>
    </citation>
    <scope>IDENTIFICATION</scope>
    <source>
        <strain evidence="6">breed Abyssinian</strain>
    </source>
</reference>
<protein>
    <recommendedName>
        <fullName evidence="5">DUF4200 domain-containing protein</fullName>
    </recommendedName>
</protein>
<evidence type="ECO:0000259" key="5">
    <source>
        <dbReference type="Pfam" id="PF13863"/>
    </source>
</evidence>
<dbReference type="GeneTree" id="ENSGT00940000153110"/>
<feature type="compositionally biased region" description="Pro residues" evidence="4">
    <location>
        <begin position="53"/>
        <end position="66"/>
    </location>
</feature>
<feature type="compositionally biased region" description="Low complexity" evidence="4">
    <location>
        <begin position="31"/>
        <end position="42"/>
    </location>
</feature>
<accession>A0ABI7Z0W9</accession>